<gene>
    <name evidence="1" type="ORF">FB465_2178</name>
</gene>
<dbReference type="OrthoDB" id="3872852at2"/>
<proteinExistence type="predicted"/>
<evidence type="ECO:0000313" key="2">
    <source>
        <dbReference type="Proteomes" id="UP000318416"/>
    </source>
</evidence>
<keyword evidence="2" id="KW-1185">Reference proteome</keyword>
<protein>
    <submittedName>
        <fullName evidence="1">Uncharacterized protein</fullName>
    </submittedName>
</protein>
<name>A0A561ENG3_9ACTN</name>
<organism evidence="1 2">
    <name type="scientific">Kitasatospora atroaurantiaca</name>
    <dbReference type="NCBI Taxonomy" id="285545"/>
    <lineage>
        <taxon>Bacteria</taxon>
        <taxon>Bacillati</taxon>
        <taxon>Actinomycetota</taxon>
        <taxon>Actinomycetes</taxon>
        <taxon>Kitasatosporales</taxon>
        <taxon>Streptomycetaceae</taxon>
        <taxon>Kitasatospora</taxon>
    </lineage>
</organism>
<dbReference type="RefSeq" id="WP_145789779.1">
    <property type="nucleotide sequence ID" value="NZ_BAAABR010000089.1"/>
</dbReference>
<dbReference type="AlphaFoldDB" id="A0A561ENG3"/>
<dbReference type="EMBL" id="VIVR01000001">
    <property type="protein sequence ID" value="TWE17171.1"/>
    <property type="molecule type" value="Genomic_DNA"/>
</dbReference>
<accession>A0A561ENG3</accession>
<reference evidence="1 2" key="1">
    <citation type="submission" date="2019-06" db="EMBL/GenBank/DDBJ databases">
        <title>Sequencing the genomes of 1000 actinobacteria strains.</title>
        <authorList>
            <person name="Klenk H.-P."/>
        </authorList>
    </citation>
    <scope>NUCLEOTIDE SEQUENCE [LARGE SCALE GENOMIC DNA]</scope>
    <source>
        <strain evidence="1 2">DSM 41649</strain>
    </source>
</reference>
<comment type="caution">
    <text evidence="1">The sequence shown here is derived from an EMBL/GenBank/DDBJ whole genome shotgun (WGS) entry which is preliminary data.</text>
</comment>
<evidence type="ECO:0000313" key="1">
    <source>
        <dbReference type="EMBL" id="TWE17171.1"/>
    </source>
</evidence>
<sequence>MTISTSPSTTLVEFRPLVGQSRRIHVNGEQLHGRRCVDCNGADGKLVPAGHVYTDAGEGASPYGWPVVVHSEHLAAGQ</sequence>
<dbReference type="Proteomes" id="UP000318416">
    <property type="component" value="Unassembled WGS sequence"/>
</dbReference>